<dbReference type="PANTHER" id="PTHR11786">
    <property type="entry name" value="N-HYDROXYARYLAMINE O-ACETYLTRANSFERASE"/>
    <property type="match status" value="1"/>
</dbReference>
<dbReference type="Proteomes" id="UP001271769">
    <property type="component" value="Unassembled WGS sequence"/>
</dbReference>
<dbReference type="Gene3D" id="2.40.128.150">
    <property type="entry name" value="Cysteine proteinases"/>
    <property type="match status" value="1"/>
</dbReference>
<evidence type="ECO:0000313" key="4">
    <source>
        <dbReference type="Proteomes" id="UP001271769"/>
    </source>
</evidence>
<dbReference type="Pfam" id="PF00797">
    <property type="entry name" value="Acetyltransf_2"/>
    <property type="match status" value="1"/>
</dbReference>
<evidence type="ECO:0000256" key="2">
    <source>
        <dbReference type="RuleBase" id="RU003452"/>
    </source>
</evidence>
<gene>
    <name evidence="3" type="ORF">SMD31_04100</name>
</gene>
<evidence type="ECO:0000313" key="3">
    <source>
        <dbReference type="EMBL" id="MDY0871085.1"/>
    </source>
</evidence>
<dbReference type="PANTHER" id="PTHR11786:SF0">
    <property type="entry name" value="ARYLAMINE N-ACETYLTRANSFERASE 4-RELATED"/>
    <property type="match status" value="1"/>
</dbReference>
<reference evidence="3 4" key="1">
    <citation type="journal article" date="2013" name="Antonie Van Leeuwenhoek">
        <title>Dongia rigui sp. nov., isolated from freshwater of a large wetland in Korea.</title>
        <authorList>
            <person name="Baik K.S."/>
            <person name="Hwang Y.M."/>
            <person name="Choi J.S."/>
            <person name="Kwon J."/>
            <person name="Seong C.N."/>
        </authorList>
    </citation>
    <scope>NUCLEOTIDE SEQUENCE [LARGE SCALE GENOMIC DNA]</scope>
    <source>
        <strain evidence="3 4">04SU4-P</strain>
    </source>
</reference>
<evidence type="ECO:0000256" key="1">
    <source>
        <dbReference type="ARBA" id="ARBA00006547"/>
    </source>
</evidence>
<protein>
    <submittedName>
        <fullName evidence="3">Arylamine N-acetyltransferase</fullName>
    </submittedName>
</protein>
<dbReference type="InterPro" id="IPR038765">
    <property type="entry name" value="Papain-like_cys_pep_sf"/>
</dbReference>
<proteinExistence type="inferred from homology"/>
<dbReference type="PRINTS" id="PR01543">
    <property type="entry name" value="ANATRNSFRASE"/>
</dbReference>
<dbReference type="InterPro" id="IPR001447">
    <property type="entry name" value="Arylamine_N-AcTrfase"/>
</dbReference>
<dbReference type="RefSeq" id="WP_320499453.1">
    <property type="nucleotide sequence ID" value="NZ_JAXCLX010000001.1"/>
</dbReference>
<name>A0ABU5DVW6_9PROT</name>
<sequence length="283" mass="31384">MDRMTSISDSNRNLAAYFNRIGYGGAAGASAAVLADVHWHHVSSIPFENLDVILGRKVDLDPAAIAAKLIGARRGGYCFEQNGLYLAMLQQLGFKAEALAARVWWGRTDPSLPPRTHMTLRVGIGDDAYLCDVGFGGMTPVSPLRWVLDLTQPTTHETYRLREMRDGPAAGETLLEAEIDGGWQRLYSFLPQPVPLPDFNLANWYVSTHPASFFTQAMIVAMPFGEGRHVLQDRKSTRRARDRSEAVRLLGDRRDLGAQLEEIFGLTLTSGDLDRLWGRLATL</sequence>
<organism evidence="3 4">
    <name type="scientific">Dongia rigui</name>
    <dbReference type="NCBI Taxonomy" id="940149"/>
    <lineage>
        <taxon>Bacteria</taxon>
        <taxon>Pseudomonadati</taxon>
        <taxon>Pseudomonadota</taxon>
        <taxon>Alphaproteobacteria</taxon>
        <taxon>Rhodospirillales</taxon>
        <taxon>Dongiaceae</taxon>
        <taxon>Dongia</taxon>
    </lineage>
</organism>
<comment type="similarity">
    <text evidence="1 2">Belongs to the arylamine N-acetyltransferase family.</text>
</comment>
<accession>A0ABU5DVW6</accession>
<dbReference type="Gene3D" id="3.30.2140.10">
    <property type="entry name" value="Arylamine N-acetyltransferase"/>
    <property type="match status" value="1"/>
</dbReference>
<dbReference type="SUPFAM" id="SSF54001">
    <property type="entry name" value="Cysteine proteinases"/>
    <property type="match status" value="1"/>
</dbReference>
<dbReference type="EMBL" id="JAXCLX010000001">
    <property type="protein sequence ID" value="MDY0871085.1"/>
    <property type="molecule type" value="Genomic_DNA"/>
</dbReference>
<comment type="caution">
    <text evidence="3">The sequence shown here is derived from an EMBL/GenBank/DDBJ whole genome shotgun (WGS) entry which is preliminary data.</text>
</comment>
<keyword evidence="4" id="KW-1185">Reference proteome</keyword>